<proteinExistence type="predicted"/>
<dbReference type="GeneID" id="127749047"/>
<feature type="coiled-coil region" evidence="1">
    <location>
        <begin position="23"/>
        <end position="50"/>
    </location>
</feature>
<name>A0A9C6U1Q1_FRAOC</name>
<dbReference type="AlphaFoldDB" id="A0A9C6U1Q1"/>
<dbReference type="KEGG" id="foc:127749047"/>
<gene>
    <name evidence="3" type="primary">LOC127749047</name>
</gene>
<protein>
    <submittedName>
        <fullName evidence="3">Uncharacterized protein LOC127749047</fullName>
    </submittedName>
</protein>
<accession>A0A9C6U1Q1</accession>
<sequence>MPSDDDDEDFQGFNSEEIIEAQLLALQQQLAAQNAAITQLTQQLEHEKQKMLEMPANLLTLWCGNSTPPPKPFRFQGSDWTEWITRLKQYRTTTPLQHMEEQQAN</sequence>
<organism evidence="2 3">
    <name type="scientific">Frankliniella occidentalis</name>
    <name type="common">Western flower thrips</name>
    <name type="synonym">Euthrips occidentalis</name>
    <dbReference type="NCBI Taxonomy" id="133901"/>
    <lineage>
        <taxon>Eukaryota</taxon>
        <taxon>Metazoa</taxon>
        <taxon>Ecdysozoa</taxon>
        <taxon>Arthropoda</taxon>
        <taxon>Hexapoda</taxon>
        <taxon>Insecta</taxon>
        <taxon>Pterygota</taxon>
        <taxon>Neoptera</taxon>
        <taxon>Paraneoptera</taxon>
        <taxon>Thysanoptera</taxon>
        <taxon>Terebrantia</taxon>
        <taxon>Thripoidea</taxon>
        <taxon>Thripidae</taxon>
        <taxon>Frankliniella</taxon>
    </lineage>
</organism>
<keyword evidence="1" id="KW-0175">Coiled coil</keyword>
<evidence type="ECO:0000313" key="2">
    <source>
        <dbReference type="Proteomes" id="UP000504606"/>
    </source>
</evidence>
<evidence type="ECO:0000313" key="3">
    <source>
        <dbReference type="RefSeq" id="XP_052121482.1"/>
    </source>
</evidence>
<keyword evidence="2" id="KW-1185">Reference proteome</keyword>
<evidence type="ECO:0000256" key="1">
    <source>
        <dbReference type="SAM" id="Coils"/>
    </source>
</evidence>
<reference evidence="3" key="1">
    <citation type="submission" date="2025-08" db="UniProtKB">
        <authorList>
            <consortium name="RefSeq"/>
        </authorList>
    </citation>
    <scope>IDENTIFICATION</scope>
    <source>
        <tissue evidence="3">Whole organism</tissue>
    </source>
</reference>
<dbReference type="Proteomes" id="UP000504606">
    <property type="component" value="Unplaced"/>
</dbReference>
<dbReference type="RefSeq" id="XP_052121482.1">
    <property type="nucleotide sequence ID" value="XM_052265522.1"/>
</dbReference>